<comment type="catalytic activity">
    <reaction evidence="8">
        <text>fluoride(in) = fluoride(out)</text>
        <dbReference type="Rhea" id="RHEA:76159"/>
        <dbReference type="ChEBI" id="CHEBI:17051"/>
    </reaction>
    <physiologicalReaction direction="left-to-right" evidence="8">
        <dbReference type="Rhea" id="RHEA:76160"/>
    </physiologicalReaction>
</comment>
<accession>A0A8H4PMP8</accession>
<evidence type="ECO:0000313" key="10">
    <source>
        <dbReference type="EMBL" id="KAF4506291.1"/>
    </source>
</evidence>
<feature type="transmembrane region" description="Helical" evidence="9">
    <location>
        <begin position="343"/>
        <end position="365"/>
    </location>
</feature>
<dbReference type="GO" id="GO:1903425">
    <property type="term" value="F:fluoride transmembrane transporter activity"/>
    <property type="evidence" value="ECO:0007669"/>
    <property type="project" value="TreeGrafter"/>
</dbReference>
<keyword evidence="5 9" id="KW-1133">Transmembrane helix</keyword>
<keyword evidence="4 9" id="KW-0812">Transmembrane</keyword>
<dbReference type="Proteomes" id="UP000557566">
    <property type="component" value="Unassembled WGS sequence"/>
</dbReference>
<feature type="transmembrane region" description="Helical" evidence="9">
    <location>
        <begin position="221"/>
        <end position="240"/>
    </location>
</feature>
<dbReference type="AlphaFoldDB" id="A0A8H4PMP8"/>
<dbReference type="PANTHER" id="PTHR28259:SF1">
    <property type="entry name" value="FLUORIDE EXPORT PROTEIN 1-RELATED"/>
    <property type="match status" value="1"/>
</dbReference>
<proteinExistence type="inferred from homology"/>
<comment type="caution">
    <text evidence="10">The sequence shown here is derived from an EMBL/GenBank/DDBJ whole genome shotgun (WGS) entry which is preliminary data.</text>
</comment>
<evidence type="ECO:0000256" key="4">
    <source>
        <dbReference type="ARBA" id="ARBA00022692"/>
    </source>
</evidence>
<dbReference type="PANTHER" id="PTHR28259">
    <property type="entry name" value="FLUORIDE EXPORT PROTEIN 1-RELATED"/>
    <property type="match status" value="1"/>
</dbReference>
<name>A0A8H4PMP8_9HYPO</name>
<evidence type="ECO:0000256" key="9">
    <source>
        <dbReference type="SAM" id="Phobius"/>
    </source>
</evidence>
<evidence type="ECO:0000313" key="11">
    <source>
        <dbReference type="Proteomes" id="UP000557566"/>
    </source>
</evidence>
<gene>
    <name evidence="10" type="ORF">G6O67_006392</name>
</gene>
<dbReference type="Pfam" id="PF02537">
    <property type="entry name" value="CRCB"/>
    <property type="match status" value="2"/>
</dbReference>
<protein>
    <recommendedName>
        <fullName evidence="12">CrcB-like protein</fullName>
    </recommendedName>
</protein>
<comment type="subcellular location">
    <subcellularLocation>
        <location evidence="2">Cell membrane</location>
        <topology evidence="2">Multi-pass membrane protein</topology>
    </subcellularLocation>
</comment>
<dbReference type="OrthoDB" id="409792at2759"/>
<keyword evidence="3" id="KW-1003">Cell membrane</keyword>
<evidence type="ECO:0000256" key="1">
    <source>
        <dbReference type="ARBA" id="ARBA00002598"/>
    </source>
</evidence>
<evidence type="ECO:0000256" key="6">
    <source>
        <dbReference type="ARBA" id="ARBA00023136"/>
    </source>
</evidence>
<comment type="function">
    <text evidence="1">Fluoride channel required for the rapid expulsion of cytoplasmic fluoride.</text>
</comment>
<evidence type="ECO:0000256" key="7">
    <source>
        <dbReference type="ARBA" id="ARBA00035120"/>
    </source>
</evidence>
<reference evidence="10 11" key="1">
    <citation type="journal article" date="2020" name="Genome Biol. Evol.">
        <title>A new high-quality draft genome assembly of the Chinese cordyceps Ophiocordyceps sinensis.</title>
        <authorList>
            <person name="Shu R."/>
            <person name="Zhang J."/>
            <person name="Meng Q."/>
            <person name="Zhang H."/>
            <person name="Zhou G."/>
            <person name="Li M."/>
            <person name="Wu P."/>
            <person name="Zhao Y."/>
            <person name="Chen C."/>
            <person name="Qin Q."/>
        </authorList>
    </citation>
    <scope>NUCLEOTIDE SEQUENCE [LARGE SCALE GENOMIC DNA]</scope>
    <source>
        <strain evidence="10 11">IOZ07</strain>
    </source>
</reference>
<evidence type="ECO:0000256" key="3">
    <source>
        <dbReference type="ARBA" id="ARBA00022475"/>
    </source>
</evidence>
<dbReference type="InterPro" id="IPR003691">
    <property type="entry name" value="FluC"/>
</dbReference>
<feature type="transmembrane region" description="Helical" evidence="9">
    <location>
        <begin position="275"/>
        <end position="297"/>
    </location>
</feature>
<keyword evidence="11" id="KW-1185">Reference proteome</keyword>
<feature type="transmembrane region" description="Helical" evidence="9">
    <location>
        <begin position="33"/>
        <end position="53"/>
    </location>
</feature>
<comment type="similarity">
    <text evidence="7">Belongs to the fluoride channel Fluc/FEX (TC 1.A.43) family.</text>
</comment>
<evidence type="ECO:0000256" key="5">
    <source>
        <dbReference type="ARBA" id="ARBA00022989"/>
    </source>
</evidence>
<feature type="transmembrane region" description="Helical" evidence="9">
    <location>
        <begin position="175"/>
        <end position="201"/>
    </location>
</feature>
<dbReference type="GO" id="GO:0005886">
    <property type="term" value="C:plasma membrane"/>
    <property type="evidence" value="ECO:0007669"/>
    <property type="project" value="UniProtKB-SubCell"/>
</dbReference>
<evidence type="ECO:0008006" key="12">
    <source>
        <dbReference type="Google" id="ProtNLM"/>
    </source>
</evidence>
<sequence length="377" mass="39181">MPKVVLLNADAMTGPSDDNAAAAAEPSRLATHVYTLSYLVFFSLLGTLARLGLTALTHYLDSPVMFDSVWANFGGSLIMGFLAEDRELFRLEGAAVQDPALVQDLAPVQDLAADKKAHLALKKTVPLYVGLATGFCGSFTSFSSFIRDAFLAVSNDLAAPGHATAEGGRSGGQSLMAMLAVVITTISLSLSGLFLGAHLAGAAGPWTPSLPRAVSRNALDPLGLVLGWGCWLGAVFLTIWPPHDAWRGRAGLALVLAPLGCLLRFYLGLHLNARVAAFPLGTFAANVAGTAVLGAAWDLAHSPMAAGVVACQVLQGVEDGFCGCLTTVSTWVAELSGLRRRDAYVYGSVSFAVSFALLVAVMGGLRWTGGFGPLACA</sequence>
<feature type="transmembrane region" description="Helical" evidence="9">
    <location>
        <begin position="252"/>
        <end position="269"/>
    </location>
</feature>
<evidence type="ECO:0000256" key="2">
    <source>
        <dbReference type="ARBA" id="ARBA00004651"/>
    </source>
</evidence>
<evidence type="ECO:0000256" key="8">
    <source>
        <dbReference type="ARBA" id="ARBA00035585"/>
    </source>
</evidence>
<dbReference type="EMBL" id="JAAVMX010000007">
    <property type="protein sequence ID" value="KAF4506291.1"/>
    <property type="molecule type" value="Genomic_DNA"/>
</dbReference>
<keyword evidence="6 9" id="KW-0472">Membrane</keyword>
<organism evidence="10 11">
    <name type="scientific">Ophiocordyceps sinensis</name>
    <dbReference type="NCBI Taxonomy" id="72228"/>
    <lineage>
        <taxon>Eukaryota</taxon>
        <taxon>Fungi</taxon>
        <taxon>Dikarya</taxon>
        <taxon>Ascomycota</taxon>
        <taxon>Pezizomycotina</taxon>
        <taxon>Sordariomycetes</taxon>
        <taxon>Hypocreomycetidae</taxon>
        <taxon>Hypocreales</taxon>
        <taxon>Ophiocordycipitaceae</taxon>
        <taxon>Ophiocordyceps</taxon>
    </lineage>
</organism>